<dbReference type="Pfam" id="PF07835">
    <property type="entry name" value="COX4_pro_2"/>
    <property type="match status" value="1"/>
</dbReference>
<evidence type="ECO:0000313" key="3">
    <source>
        <dbReference type="EMBL" id="MBB3981300.1"/>
    </source>
</evidence>
<keyword evidence="1" id="KW-0812">Transmembrane</keyword>
<dbReference type="SUPFAM" id="SSF81469">
    <property type="entry name" value="Bacterial aa3 type cytochrome c oxidase subunit IV"/>
    <property type="match status" value="1"/>
</dbReference>
<name>A0A7W6DIL9_9SPHN</name>
<dbReference type="Gene3D" id="1.20.5.160">
    <property type="entry name" value="Bacterial aa3 type cytochrome c oxidase subunit IV"/>
    <property type="match status" value="1"/>
</dbReference>
<accession>A0A7W6DIL9</accession>
<evidence type="ECO:0000259" key="2">
    <source>
        <dbReference type="Pfam" id="PF07835"/>
    </source>
</evidence>
<reference evidence="3 4" key="1">
    <citation type="submission" date="2020-08" db="EMBL/GenBank/DDBJ databases">
        <title>Genomic Encyclopedia of Type Strains, Phase IV (KMG-IV): sequencing the most valuable type-strain genomes for metagenomic binning, comparative biology and taxonomic classification.</title>
        <authorList>
            <person name="Goeker M."/>
        </authorList>
    </citation>
    <scope>NUCLEOTIDE SEQUENCE [LARGE SCALE GENOMIC DNA]</scope>
    <source>
        <strain evidence="3 4">DSM 29348</strain>
    </source>
</reference>
<keyword evidence="1" id="KW-1133">Transmembrane helix</keyword>
<dbReference type="InterPro" id="IPR036596">
    <property type="entry name" value="Cyt-C_aa3_sf"/>
</dbReference>
<keyword evidence="4" id="KW-1185">Reference proteome</keyword>
<comment type="caution">
    <text evidence="3">The sequence shown here is derived from an EMBL/GenBank/DDBJ whole genome shotgun (WGS) entry which is preliminary data.</text>
</comment>
<feature type="domain" description="Cytochrome c oxidase subunit IV bacterial aa3 type" evidence="2">
    <location>
        <begin position="1"/>
        <end position="33"/>
    </location>
</feature>
<dbReference type="InterPro" id="IPR012422">
    <property type="entry name" value="Cyt_c_oxidase_su4_bac-aa3"/>
</dbReference>
<dbReference type="EMBL" id="JACIEB010000002">
    <property type="protein sequence ID" value="MBB3981300.1"/>
    <property type="molecule type" value="Genomic_DNA"/>
</dbReference>
<organism evidence="3 4">
    <name type="scientific">Sphingobium fontiphilum</name>
    <dbReference type="NCBI Taxonomy" id="944425"/>
    <lineage>
        <taxon>Bacteria</taxon>
        <taxon>Pseudomonadati</taxon>
        <taxon>Pseudomonadota</taxon>
        <taxon>Alphaproteobacteria</taxon>
        <taxon>Sphingomonadales</taxon>
        <taxon>Sphingomonadaceae</taxon>
        <taxon>Sphingobium</taxon>
    </lineage>
</organism>
<keyword evidence="1" id="KW-0472">Membrane</keyword>
<dbReference type="AlphaFoldDB" id="A0A7W6DIL9"/>
<evidence type="ECO:0000256" key="1">
    <source>
        <dbReference type="SAM" id="Phobius"/>
    </source>
</evidence>
<gene>
    <name evidence="3" type="ORF">GGR44_000947</name>
</gene>
<sequence length="37" mass="3778">MDMKSANSTYSSFITFVKVGTAVSVAVAALVVLLISG</sequence>
<protein>
    <recommendedName>
        <fullName evidence="2">Cytochrome c oxidase subunit IV bacterial aa3 type domain-containing protein</fullName>
    </recommendedName>
</protein>
<feature type="transmembrane region" description="Helical" evidence="1">
    <location>
        <begin position="12"/>
        <end position="35"/>
    </location>
</feature>
<proteinExistence type="predicted"/>
<evidence type="ECO:0000313" key="4">
    <source>
        <dbReference type="Proteomes" id="UP000552757"/>
    </source>
</evidence>
<dbReference type="Proteomes" id="UP000552757">
    <property type="component" value="Unassembled WGS sequence"/>
</dbReference>